<dbReference type="GO" id="GO:0016491">
    <property type="term" value="F:oxidoreductase activity"/>
    <property type="evidence" value="ECO:0007669"/>
    <property type="project" value="InterPro"/>
</dbReference>
<sequence length="637" mass="72619">MRASTRRKRNELMESALRMFLKDGYENVSVDDIIAATGTSKGTFYHYFSSKEEIIGEITRAEISLIQVWREEDRNHEVSLQGHINRVFVTIALYLEPRKNLVRSLVALGLQEGIIRDLELKKRRHLISSISEKLGNREQAETLADSFAGTVLEWCRGPDQPLLPRVKRQLAYTWPGLCTEDVWSTFQLEPVSKEEANMKVAIIGGGLAGLTAAAYLSEHKGIEGVLFERSPQLGGRAFTYEKAGFTLNYGAHAIYGIDRHTITPLEKELNLAIPSKQVDKRKVMYAKHGQLTPAPLDFINIMKTDLLKTMQKVKFVGEVAAIIAHIHQLKNYATLGDYLAESEADEDVKELWEHLVCSNFFITPEEARKVPGAVISEYYHNLFLSSKPVNYILGSWAIITNQLQEKITQSGRWNIRLKEGIDEIRYEQRQYILKTKKGEQTFDKIVFAMPVQQVVKLLKGTAWEPFLAPYETNTATEVMVYDLGFKHVVNRPFHYISDMDNKMFITDVSATDHTLVPEGGQLLQGIAYLNDHFDSEEERKAYLERKTRQMEHLFDTYYPGWREATEVKRVSKKAMVTSVKNIDSNELLPNRIENVPFYFCGDGCSGKGELAERAFSSARQVAKFILNEVKELHAVHV</sequence>
<evidence type="ECO:0000313" key="4">
    <source>
        <dbReference type="EMBL" id="ARF67153.1"/>
    </source>
</evidence>
<dbReference type="PRINTS" id="PR00455">
    <property type="entry name" value="HTHTETR"/>
</dbReference>
<feature type="domain" description="HTH tetR-type" evidence="3">
    <location>
        <begin position="6"/>
        <end position="66"/>
    </location>
</feature>
<dbReference type="InterPro" id="IPR002937">
    <property type="entry name" value="Amino_oxidase"/>
</dbReference>
<reference evidence="4 5" key="1">
    <citation type="submission" date="2017-03" db="EMBL/GenBank/DDBJ databases">
        <title>Paenibacillus larvae genome sequencing.</title>
        <authorList>
            <person name="Dingman D.W."/>
        </authorList>
    </citation>
    <scope>NUCLEOTIDE SEQUENCE [LARGE SCALE GENOMIC DNA]</scope>
    <source>
        <strain evidence="4 5">SAG 10367</strain>
    </source>
</reference>
<dbReference type="Pfam" id="PF01593">
    <property type="entry name" value="Amino_oxidase"/>
    <property type="match status" value="1"/>
</dbReference>
<accession>A0A1V0UPE6</accession>
<dbReference type="SUPFAM" id="SSF46689">
    <property type="entry name" value="Homeodomain-like"/>
    <property type="match status" value="1"/>
</dbReference>
<dbReference type="EMBL" id="CP020557">
    <property type="protein sequence ID" value="ARF67153.1"/>
    <property type="molecule type" value="Genomic_DNA"/>
</dbReference>
<evidence type="ECO:0000313" key="5">
    <source>
        <dbReference type="Proteomes" id="UP000192727"/>
    </source>
</evidence>
<evidence type="ECO:0000256" key="1">
    <source>
        <dbReference type="ARBA" id="ARBA00023125"/>
    </source>
</evidence>
<dbReference type="Pfam" id="PF00440">
    <property type="entry name" value="TetR_N"/>
    <property type="match status" value="1"/>
</dbReference>
<protein>
    <submittedName>
        <fullName evidence="4">Amine oxidase</fullName>
    </submittedName>
</protein>
<feature type="DNA-binding region" description="H-T-H motif" evidence="2">
    <location>
        <begin position="29"/>
        <end position="48"/>
    </location>
</feature>
<dbReference type="Gene3D" id="3.50.50.60">
    <property type="entry name" value="FAD/NAD(P)-binding domain"/>
    <property type="match status" value="1"/>
</dbReference>
<dbReference type="AlphaFoldDB" id="A0A1V0UPE6"/>
<dbReference type="PANTHER" id="PTHR42923">
    <property type="entry name" value="PROTOPORPHYRINOGEN OXIDASE"/>
    <property type="match status" value="1"/>
</dbReference>
<keyword evidence="1 2" id="KW-0238">DNA-binding</keyword>
<name>A0A1V0UPE6_9BACL</name>
<dbReference type="InterPro" id="IPR009057">
    <property type="entry name" value="Homeodomain-like_sf"/>
</dbReference>
<evidence type="ECO:0000259" key="3">
    <source>
        <dbReference type="PROSITE" id="PS50977"/>
    </source>
</evidence>
<dbReference type="SUPFAM" id="SSF51905">
    <property type="entry name" value="FAD/NAD(P)-binding domain"/>
    <property type="match status" value="1"/>
</dbReference>
<gene>
    <name evidence="4" type="ORF">B7C51_04025</name>
</gene>
<dbReference type="Gene3D" id="1.10.357.10">
    <property type="entry name" value="Tetracycline Repressor, domain 2"/>
    <property type="match status" value="1"/>
</dbReference>
<proteinExistence type="predicted"/>
<evidence type="ECO:0000256" key="2">
    <source>
        <dbReference type="PROSITE-ProRule" id="PRU00335"/>
    </source>
</evidence>
<dbReference type="Gene3D" id="3.90.660.50">
    <property type="match status" value="1"/>
</dbReference>
<dbReference type="GO" id="GO:0003677">
    <property type="term" value="F:DNA binding"/>
    <property type="evidence" value="ECO:0007669"/>
    <property type="project" value="UniProtKB-UniRule"/>
</dbReference>
<dbReference type="InterPro" id="IPR036188">
    <property type="entry name" value="FAD/NAD-bd_sf"/>
</dbReference>
<dbReference type="Proteomes" id="UP000192727">
    <property type="component" value="Chromosome"/>
</dbReference>
<dbReference type="PROSITE" id="PS50977">
    <property type="entry name" value="HTH_TETR_2"/>
    <property type="match status" value="1"/>
</dbReference>
<dbReference type="InterPro" id="IPR050464">
    <property type="entry name" value="Zeta_carotene_desat/Oxidored"/>
</dbReference>
<dbReference type="InterPro" id="IPR001647">
    <property type="entry name" value="HTH_TetR"/>
</dbReference>
<organism evidence="4 5">
    <name type="scientific">Paenibacillus larvae subsp. pulvifaciens</name>
    <dbReference type="NCBI Taxonomy" id="1477"/>
    <lineage>
        <taxon>Bacteria</taxon>
        <taxon>Bacillati</taxon>
        <taxon>Bacillota</taxon>
        <taxon>Bacilli</taxon>
        <taxon>Bacillales</taxon>
        <taxon>Paenibacillaceae</taxon>
        <taxon>Paenibacillus</taxon>
    </lineage>
</organism>